<name>A0A381VV07_9ZZZZ</name>
<evidence type="ECO:0000256" key="1">
    <source>
        <dbReference type="ARBA" id="ARBA00004651"/>
    </source>
</evidence>
<evidence type="ECO:0000256" key="7">
    <source>
        <dbReference type="SAM" id="Phobius"/>
    </source>
</evidence>
<keyword evidence="6 7" id="KW-0472">Membrane</keyword>
<keyword evidence="2" id="KW-1003">Cell membrane</keyword>
<evidence type="ECO:0000256" key="6">
    <source>
        <dbReference type="ARBA" id="ARBA00023136"/>
    </source>
</evidence>
<evidence type="ECO:0000256" key="5">
    <source>
        <dbReference type="ARBA" id="ARBA00022989"/>
    </source>
</evidence>
<dbReference type="EMBL" id="UINC01009865">
    <property type="protein sequence ID" value="SVA44105.1"/>
    <property type="molecule type" value="Genomic_DNA"/>
</dbReference>
<protein>
    <submittedName>
        <fullName evidence="8">Uncharacterized protein</fullName>
    </submittedName>
</protein>
<accession>A0A381VV07</accession>
<evidence type="ECO:0000256" key="4">
    <source>
        <dbReference type="ARBA" id="ARBA00022692"/>
    </source>
</evidence>
<dbReference type="PANTHER" id="PTHR22926">
    <property type="entry name" value="PHOSPHO-N-ACETYLMURAMOYL-PENTAPEPTIDE-TRANSFERASE"/>
    <property type="match status" value="1"/>
</dbReference>
<dbReference type="GO" id="GO:0071555">
    <property type="term" value="P:cell wall organization"/>
    <property type="evidence" value="ECO:0007669"/>
    <property type="project" value="TreeGrafter"/>
</dbReference>
<feature type="transmembrane region" description="Helical" evidence="7">
    <location>
        <begin position="7"/>
        <end position="29"/>
    </location>
</feature>
<gene>
    <name evidence="8" type="ORF">METZ01_LOCUS96959</name>
</gene>
<organism evidence="8">
    <name type="scientific">marine metagenome</name>
    <dbReference type="NCBI Taxonomy" id="408172"/>
    <lineage>
        <taxon>unclassified sequences</taxon>
        <taxon>metagenomes</taxon>
        <taxon>ecological metagenomes</taxon>
    </lineage>
</organism>
<feature type="transmembrane region" description="Helical" evidence="7">
    <location>
        <begin position="241"/>
        <end position="264"/>
    </location>
</feature>
<evidence type="ECO:0000256" key="3">
    <source>
        <dbReference type="ARBA" id="ARBA00022679"/>
    </source>
</evidence>
<evidence type="ECO:0000256" key="2">
    <source>
        <dbReference type="ARBA" id="ARBA00022475"/>
    </source>
</evidence>
<feature type="transmembrane region" description="Helical" evidence="7">
    <location>
        <begin position="109"/>
        <end position="129"/>
    </location>
</feature>
<dbReference type="InterPro" id="IPR000715">
    <property type="entry name" value="Glycosyl_transferase_4"/>
</dbReference>
<keyword evidence="4 7" id="KW-0812">Transmembrane</keyword>
<feature type="transmembrane region" description="Helical" evidence="7">
    <location>
        <begin position="217"/>
        <end position="235"/>
    </location>
</feature>
<dbReference type="GO" id="GO:0044038">
    <property type="term" value="P:cell wall macromolecule biosynthetic process"/>
    <property type="evidence" value="ECO:0007669"/>
    <property type="project" value="TreeGrafter"/>
</dbReference>
<dbReference type="GO" id="GO:0005886">
    <property type="term" value="C:plasma membrane"/>
    <property type="evidence" value="ECO:0007669"/>
    <property type="project" value="UniProtKB-SubCell"/>
</dbReference>
<feature type="transmembrane region" description="Helical" evidence="7">
    <location>
        <begin position="178"/>
        <end position="205"/>
    </location>
</feature>
<dbReference type="PANTHER" id="PTHR22926:SF3">
    <property type="entry name" value="UNDECAPRENYL-PHOSPHATE ALPHA-N-ACETYLGLUCOSAMINYL 1-PHOSPHATE TRANSFERASE"/>
    <property type="match status" value="1"/>
</dbReference>
<feature type="transmembrane region" description="Helical" evidence="7">
    <location>
        <begin position="295"/>
        <end position="315"/>
    </location>
</feature>
<dbReference type="GO" id="GO:0016780">
    <property type="term" value="F:phosphotransferase activity, for other substituted phosphate groups"/>
    <property type="evidence" value="ECO:0007669"/>
    <property type="project" value="InterPro"/>
</dbReference>
<dbReference type="Pfam" id="PF00953">
    <property type="entry name" value="Glycos_transf_4"/>
    <property type="match status" value="1"/>
</dbReference>
<evidence type="ECO:0000313" key="8">
    <source>
        <dbReference type="EMBL" id="SVA44105.1"/>
    </source>
</evidence>
<feature type="transmembrane region" description="Helical" evidence="7">
    <location>
        <begin position="82"/>
        <end position="103"/>
    </location>
</feature>
<dbReference type="GO" id="GO:0009103">
    <property type="term" value="P:lipopolysaccharide biosynthetic process"/>
    <property type="evidence" value="ECO:0007669"/>
    <property type="project" value="TreeGrafter"/>
</dbReference>
<comment type="subcellular location">
    <subcellularLocation>
        <location evidence="1">Cell membrane</location>
        <topology evidence="1">Multi-pass membrane protein</topology>
    </subcellularLocation>
</comment>
<feature type="transmembrane region" description="Helical" evidence="7">
    <location>
        <begin position="321"/>
        <end position="339"/>
    </location>
</feature>
<sequence>MNSISDNIAAFTLIIISFPLSILTTYLYIKVALRFNLLSTPHPGGVRQESLPTSGGIAFGLLYCLILISYNQFFSIPDPYKYSILVGSGSMILIGFLDDIYGLSSLIKLILQFLFMFLIAYFFDIHIWIMNNPNKFYIFTTFLFLFGSIWLINTFNFIDGADGLVSTNSAIFSLVSGFYFFLSGESTLASCLWILSSINLGFLIFNWSPAKIFMGDSGSLLLGSLFVIFIIGSSMTAHIPIWAWLTLLSIFYVETTVTLMIRLWRKENTFTHHHSLHAYQRQIIMTGDHSRPTKISVWINILWTVPLSIACYLYPQYGALITLIACIPLSIIFYIFGPYQTAKRINSD</sequence>
<feature type="transmembrane region" description="Helical" evidence="7">
    <location>
        <begin position="49"/>
        <end position="70"/>
    </location>
</feature>
<dbReference type="AlphaFoldDB" id="A0A381VV07"/>
<keyword evidence="5 7" id="KW-1133">Transmembrane helix</keyword>
<keyword evidence="3" id="KW-0808">Transferase</keyword>
<proteinExistence type="predicted"/>
<reference evidence="8" key="1">
    <citation type="submission" date="2018-05" db="EMBL/GenBank/DDBJ databases">
        <authorList>
            <person name="Lanie J.A."/>
            <person name="Ng W.-L."/>
            <person name="Kazmierczak K.M."/>
            <person name="Andrzejewski T.M."/>
            <person name="Davidsen T.M."/>
            <person name="Wayne K.J."/>
            <person name="Tettelin H."/>
            <person name="Glass J.I."/>
            <person name="Rusch D."/>
            <person name="Podicherti R."/>
            <person name="Tsui H.-C.T."/>
            <person name="Winkler M.E."/>
        </authorList>
    </citation>
    <scope>NUCLEOTIDE SEQUENCE</scope>
</reference>
<feature type="transmembrane region" description="Helical" evidence="7">
    <location>
        <begin position="136"/>
        <end position="158"/>
    </location>
</feature>